<reference evidence="3 4" key="1">
    <citation type="journal article" date="2013" name="Genome Announc.">
        <title>Genome Sequence of Campylobacter showae UNSWCD, Isolated from a Patient with Crohn's Disease.</title>
        <authorList>
            <person name="Tay A.P."/>
            <person name="Kaakoush N.O."/>
            <person name="Deshpande N.P."/>
            <person name="Chen Z."/>
            <person name="Mitchell H."/>
            <person name="Wilkins M.R."/>
        </authorList>
    </citation>
    <scope>NUCLEOTIDE SEQUENCE [LARGE SCALE GENOMIC DNA]</scope>
    <source>
        <strain evidence="3 4">CSUNSWCD</strain>
    </source>
</reference>
<dbReference type="NCBIfam" id="TIGR01714">
    <property type="entry name" value="phage_rep_org_N"/>
    <property type="match status" value="1"/>
</dbReference>
<organism evidence="3 4">
    <name type="scientific">Campylobacter showae CSUNSWCD</name>
    <dbReference type="NCBI Taxonomy" id="1244083"/>
    <lineage>
        <taxon>Bacteria</taxon>
        <taxon>Pseudomonadati</taxon>
        <taxon>Campylobacterota</taxon>
        <taxon>Epsilonproteobacteria</taxon>
        <taxon>Campylobacterales</taxon>
        <taxon>Campylobacteraceae</taxon>
        <taxon>Campylobacter</taxon>
    </lineage>
</organism>
<evidence type="ECO:0000256" key="1">
    <source>
        <dbReference type="SAM" id="MobiDB-lite"/>
    </source>
</evidence>
<accession>M5IN69</accession>
<dbReference type="RefSeq" id="WP_009497281.1">
    <property type="nucleotide sequence ID" value="NZ_AMZQ01000021.1"/>
</dbReference>
<dbReference type="Pfam" id="PF09681">
    <property type="entry name" value="Phage_rep_org_N"/>
    <property type="match status" value="1"/>
</dbReference>
<feature type="region of interest" description="Disordered" evidence="1">
    <location>
        <begin position="154"/>
        <end position="182"/>
    </location>
</feature>
<protein>
    <recommendedName>
        <fullName evidence="2">Phage replisome organiser N-terminal domain-containing protein</fullName>
    </recommendedName>
</protein>
<proteinExistence type="predicted"/>
<dbReference type="eggNOG" id="ENOG5030JHZ">
    <property type="taxonomic scope" value="Bacteria"/>
</dbReference>
<gene>
    <name evidence="3" type="ORF">CSUNSWCD_1478</name>
</gene>
<dbReference type="EMBL" id="AMZQ01000021">
    <property type="protein sequence ID" value="EKU10114.1"/>
    <property type="molecule type" value="Genomic_DNA"/>
</dbReference>
<evidence type="ECO:0000313" key="3">
    <source>
        <dbReference type="EMBL" id="EKU10114.1"/>
    </source>
</evidence>
<evidence type="ECO:0000259" key="2">
    <source>
        <dbReference type="Pfam" id="PF09681"/>
    </source>
</evidence>
<dbReference type="InterPro" id="IPR010056">
    <property type="entry name" value="Phage_rep_org__N"/>
</dbReference>
<evidence type="ECO:0000313" key="4">
    <source>
        <dbReference type="Proteomes" id="UP000011939"/>
    </source>
</evidence>
<dbReference type="STRING" id="1244083.CSUNSWCD_1478"/>
<dbReference type="PATRIC" id="fig|1244083.3.peg.2459"/>
<dbReference type="OrthoDB" id="5349303at2"/>
<dbReference type="AlphaFoldDB" id="M5IN69"/>
<name>M5IN69_9BACT</name>
<feature type="compositionally biased region" description="Basic and acidic residues" evidence="1">
    <location>
        <begin position="164"/>
        <end position="182"/>
    </location>
</feature>
<comment type="caution">
    <text evidence="3">The sequence shown here is derived from an EMBL/GenBank/DDBJ whole genome shotgun (WGS) entry which is preliminary data.</text>
</comment>
<dbReference type="Proteomes" id="UP000011939">
    <property type="component" value="Unassembled WGS sequence"/>
</dbReference>
<sequence>MSKKLFWIKLKKDFFDDPKILKIRSVAGGDTYTCIYLKLLLKSLDDDGVIFFDGIEPTIEAEIALKIREQEINVKAAMAIFESLGLLQKGEDDDVRLPEAVSLSGGECDSAKRVREFRAKQKEAKALHCNSAVTSGNKNVTLEKEIEKEIELEKEEANASTHVRTRESEKPDPEPKRFKKPTLKELETYKQETNLNLVDCSAFYDFYESKGWAVGKAPMKDWRASMRNWQRTEAERIAKRGSPPIAKDKRQDATTVDYDDLARFGFRSNDAIECEILELGADYGDR</sequence>
<feature type="domain" description="Phage replisome organiser N-terminal" evidence="2">
    <location>
        <begin position="7"/>
        <end position="123"/>
    </location>
</feature>